<proteinExistence type="predicted"/>
<protein>
    <submittedName>
        <fullName evidence="3">Histidine kinase</fullName>
    </submittedName>
</protein>
<feature type="transmembrane region" description="Helical" evidence="1">
    <location>
        <begin position="69"/>
        <end position="87"/>
    </location>
</feature>
<comment type="caution">
    <text evidence="3">The sequence shown here is derived from an EMBL/GenBank/DDBJ whole genome shotgun (WGS) entry which is preliminary data.</text>
</comment>
<organism evidence="3 4">
    <name type="scientific">Roseateles agri</name>
    <dbReference type="NCBI Taxonomy" id="3098619"/>
    <lineage>
        <taxon>Bacteria</taxon>
        <taxon>Pseudomonadati</taxon>
        <taxon>Pseudomonadota</taxon>
        <taxon>Betaproteobacteria</taxon>
        <taxon>Burkholderiales</taxon>
        <taxon>Sphaerotilaceae</taxon>
        <taxon>Roseateles</taxon>
    </lineage>
</organism>
<keyword evidence="1" id="KW-0812">Transmembrane</keyword>
<dbReference type="Proteomes" id="UP001285263">
    <property type="component" value="Unassembled WGS sequence"/>
</dbReference>
<dbReference type="EMBL" id="JAXCLA010000012">
    <property type="protein sequence ID" value="MDY0748871.1"/>
    <property type="molecule type" value="Genomic_DNA"/>
</dbReference>
<dbReference type="PANTHER" id="PTHR34220:SF9">
    <property type="entry name" value="SIGNAL TRANSDUCTION HISTIDINE KINASE INTERNAL REGION DOMAIN-CONTAINING PROTEIN"/>
    <property type="match status" value="1"/>
</dbReference>
<keyword evidence="1" id="KW-1133">Transmembrane helix</keyword>
<feature type="transmembrane region" description="Helical" evidence="1">
    <location>
        <begin position="129"/>
        <end position="151"/>
    </location>
</feature>
<evidence type="ECO:0000313" key="3">
    <source>
        <dbReference type="EMBL" id="MDY0748871.1"/>
    </source>
</evidence>
<dbReference type="InterPro" id="IPR036890">
    <property type="entry name" value="HATPase_C_sf"/>
</dbReference>
<dbReference type="InterPro" id="IPR050640">
    <property type="entry name" value="Bact_2-comp_sensor_kinase"/>
</dbReference>
<gene>
    <name evidence="3" type="ORF">SNE35_30510</name>
</gene>
<reference evidence="3 4" key="1">
    <citation type="submission" date="2023-11" db="EMBL/GenBank/DDBJ databases">
        <title>Paucibacter sp. nov., isolated from fresh soil in Korea.</title>
        <authorList>
            <person name="Le N.T.T."/>
        </authorList>
    </citation>
    <scope>NUCLEOTIDE SEQUENCE [LARGE SCALE GENOMIC DNA]</scope>
    <source>
        <strain evidence="3 4">R3-3</strain>
    </source>
</reference>
<keyword evidence="4" id="KW-1185">Reference proteome</keyword>
<dbReference type="Gene3D" id="3.30.565.10">
    <property type="entry name" value="Histidine kinase-like ATPase, C-terminal domain"/>
    <property type="match status" value="1"/>
</dbReference>
<dbReference type="GO" id="GO:0016301">
    <property type="term" value="F:kinase activity"/>
    <property type="evidence" value="ECO:0007669"/>
    <property type="project" value="UniProtKB-KW"/>
</dbReference>
<sequence>MMDAPDKKQDGVALDWSQWLFPGPSRIFTADEMARAGNQRWPRHLDSYVIGNVVVLLLINYILSPRQVPGWAFPASIGAASMALAVGKRLWRSPTRVGLNVACLSLGGLLGLIAVLLRHHEFEPGTLRMPVALLLTLAVVAASAWWFMVIYRVQQIESRLRELAEQDRNLRLSRQLATAQIQPHFLFNTLASLQHWVDTQDPRAAPTLRAFTQYLRSTLPMFERETLTLAEELQIVRHYLTVMQARLGERLAWSIEADPALDGLTLPPGTLLTLVENAIAHGIEPSLRGGRIEVRASATDDQSILEVRDDGAGLCAEAPEGVGLSNTRARLRHQFGDRARLTLSSLHPGCLARIEL</sequence>
<keyword evidence="3" id="KW-0808">Transferase</keyword>
<dbReference type="SUPFAM" id="SSF55874">
    <property type="entry name" value="ATPase domain of HSP90 chaperone/DNA topoisomerase II/histidine kinase"/>
    <property type="match status" value="1"/>
</dbReference>
<dbReference type="RefSeq" id="WP_320426841.1">
    <property type="nucleotide sequence ID" value="NZ_JAXCLA010000012.1"/>
</dbReference>
<feature type="transmembrane region" description="Helical" evidence="1">
    <location>
        <begin position="99"/>
        <end position="117"/>
    </location>
</feature>
<name>A0ABU5DRC0_9BURK</name>
<accession>A0ABU5DRC0</accession>
<dbReference type="InterPro" id="IPR010559">
    <property type="entry name" value="Sig_transdc_His_kin_internal"/>
</dbReference>
<feature type="transmembrane region" description="Helical" evidence="1">
    <location>
        <begin position="45"/>
        <end position="63"/>
    </location>
</feature>
<evidence type="ECO:0000313" key="4">
    <source>
        <dbReference type="Proteomes" id="UP001285263"/>
    </source>
</evidence>
<keyword evidence="3" id="KW-0418">Kinase</keyword>
<dbReference type="Pfam" id="PF06580">
    <property type="entry name" value="His_kinase"/>
    <property type="match status" value="1"/>
</dbReference>
<evidence type="ECO:0000259" key="2">
    <source>
        <dbReference type="Pfam" id="PF06580"/>
    </source>
</evidence>
<dbReference type="PANTHER" id="PTHR34220">
    <property type="entry name" value="SENSOR HISTIDINE KINASE YPDA"/>
    <property type="match status" value="1"/>
</dbReference>
<keyword evidence="1" id="KW-0472">Membrane</keyword>
<evidence type="ECO:0000256" key="1">
    <source>
        <dbReference type="SAM" id="Phobius"/>
    </source>
</evidence>
<feature type="domain" description="Signal transduction histidine kinase internal region" evidence="2">
    <location>
        <begin position="177"/>
        <end position="251"/>
    </location>
</feature>